<dbReference type="PROSITE" id="PS01359">
    <property type="entry name" value="ZF_PHD_1"/>
    <property type="match status" value="1"/>
</dbReference>
<evidence type="ECO:0000256" key="2">
    <source>
        <dbReference type="ARBA" id="ARBA00022723"/>
    </source>
</evidence>
<feature type="compositionally biased region" description="Basic residues" evidence="5">
    <location>
        <begin position="282"/>
        <end position="293"/>
    </location>
</feature>
<dbReference type="GO" id="GO:0006915">
    <property type="term" value="P:apoptotic process"/>
    <property type="evidence" value="ECO:0007669"/>
    <property type="project" value="UniProtKB-UniRule"/>
</dbReference>
<dbReference type="EMBL" id="CACRXK020000333">
    <property type="protein sequence ID" value="CAB3980891.1"/>
    <property type="molecule type" value="Genomic_DNA"/>
</dbReference>
<feature type="compositionally biased region" description="Low complexity" evidence="5">
    <location>
        <begin position="307"/>
        <end position="327"/>
    </location>
</feature>
<dbReference type="Gene3D" id="3.30.40.10">
    <property type="entry name" value="Zinc/RING finger domain, C3HC4 (zinc finger)"/>
    <property type="match status" value="1"/>
</dbReference>
<dbReference type="GO" id="GO:0008270">
    <property type="term" value="F:zinc ion binding"/>
    <property type="evidence" value="ECO:0007669"/>
    <property type="project" value="UniProtKB-KW"/>
</dbReference>
<dbReference type="CDD" id="cd15517">
    <property type="entry name" value="PHD_TCF19_like"/>
    <property type="match status" value="1"/>
</dbReference>
<dbReference type="SUPFAM" id="SSF57903">
    <property type="entry name" value="FYVE/PHD zinc finger"/>
    <property type="match status" value="1"/>
</dbReference>
<dbReference type="OrthoDB" id="9387550at2759"/>
<feature type="compositionally biased region" description="Basic and acidic residues" evidence="5">
    <location>
        <begin position="603"/>
        <end position="615"/>
    </location>
</feature>
<dbReference type="Proteomes" id="UP001152795">
    <property type="component" value="Unassembled WGS sequence"/>
</dbReference>
<name>A0A6S7G503_PARCT</name>
<dbReference type="GO" id="GO:0042981">
    <property type="term" value="P:regulation of apoptotic process"/>
    <property type="evidence" value="ECO:0007669"/>
    <property type="project" value="TreeGrafter"/>
</dbReference>
<proteinExistence type="predicted"/>
<dbReference type="SUPFAM" id="SSF54277">
    <property type="entry name" value="CAD &amp; PB1 domains"/>
    <property type="match status" value="1"/>
</dbReference>
<evidence type="ECO:0000313" key="7">
    <source>
        <dbReference type="Proteomes" id="UP001152795"/>
    </source>
</evidence>
<keyword evidence="7" id="KW-1185">Reference proteome</keyword>
<sequence length="1364" mass="154267">MAEQFELKPFKVWNVNRSRKVTVVATNFENLTSKGIEKLGLKPTNDVKLVLEEDGAEVDEDYLPFVQANTVLMLLSTNEHWSSQKGMVTADPLQQKEAITKRATQYTLTSNLTLGTPNNSPIEKIIKEKSKIFGRGSNDKKMTKWQEAVNDEACKLAMEEPVLVLNRGELMNKAKEKVKVDYPFAKGKSRSKSDDLPENPPVKRAKLHSEERSRQITLMQENLKTLSSRLSFKQQQLEKERCISNFKQCDMICKEMIEIRKERASVDQQLTALVKKEAKSSWYHKRGSKKTKKVHGESKGKQRQNNQQSLPSLLKKKSSSSSTCSSDHQSDDTIIISDVGEEIESSLDPEPSGSEEPGNEERSNEEMPHFPQTPSSITAGLNLSDYVNARSYVCKARHSQPCQLCLSMIDVARKILDEGFLKLKDVFTMTSPGVSYTSLHARRKSLQMPLVSIGVGYREKGNYCIYLVEKQSTIQYRVLRSLLNSLIQSQSAQTPVNISRETVNSLLKLAESDAEKQRLKYAIVRAAGLSSSKAKNIYGFNDMSSKVSRVENALDEATCIREAIENIAKVKDEAIARSLGVYASATESSSSDSSETDSDYSDEDKVTSKTDHKTETSSNSGVPAEEDKMSSRLNDQQLIDILRSCDFNWIEFVHIISNILHNKSLDEIKSMLDCFAQKLPNLDVNEDDQHLINQSIEAYTIQSRQKEKEDNVDNGLVLSESDSEDPDKLCRVQDSLDEIGKAVIIKKRASIQRKAKREIKKRIAERRLLRKRRRHTIEEFVRKRGVGADLWRRTGVLTFDGNRRVGKKVTFRSIQAHLQAKYKRKFGYGTVVQLCVPRNKRRQSAARYKGLAQVTQRHARKGFTLRYNPDDHWSAALYKGLDDIQYQDGKRIMNAGCDDQAGFRLDTMMISKQHGTLCLKDNLPLTTRTDYVNPYPSVLQTTCYNFPATCTTGEVCAGVVKAKPLFNKNPAQHFADMLKLQEKEEIKPVFTNYQTGQDKEIECVRVDGGSDEGPVHEEVQYWWTKRHFIKGMRATMVSTRSSGSSFKNRVELQNGCLALGHANLFIPSTLNGSCMDSGKVNEEILCENLDAAIDVYVSRVDKSPCARTEIHLMKGAKGEDAQKEREILLMFLKGLPIQYVFYLKCCYQRDCIHPACKTGTYDKNNDVWYPGGPPLDYFPSPTPDPDRPYGNASCKECIGICAGHYLKPCKLLSIFQSGKHLSDVVPPSQVLAQVFKDSVGFPTDEVISATAKKVLLKPEDIRMWFQHLQIVETNRKKGAKKAAATRKAKARNKELRKKTTDREVLRDSDDDEICNLCYSFNPPNVVDENFEWVACDSCALWYHTCCIELEKTPDVWFCNSCINV</sequence>
<evidence type="ECO:0000313" key="6">
    <source>
        <dbReference type="EMBL" id="CAB3980891.1"/>
    </source>
</evidence>
<dbReference type="InterPro" id="IPR011011">
    <property type="entry name" value="Znf_FYVE_PHD"/>
</dbReference>
<feature type="region of interest" description="Disordered" evidence="5">
    <location>
        <begin position="277"/>
        <end position="331"/>
    </location>
</feature>
<feature type="region of interest" description="Disordered" evidence="5">
    <location>
        <begin position="186"/>
        <end position="213"/>
    </location>
</feature>
<evidence type="ECO:0000256" key="1">
    <source>
        <dbReference type="ARBA" id="ARBA00022703"/>
    </source>
</evidence>
<evidence type="ECO:0000256" key="4">
    <source>
        <dbReference type="ARBA" id="ARBA00022833"/>
    </source>
</evidence>
<dbReference type="InterPro" id="IPR003508">
    <property type="entry name" value="CIDE-N_dom"/>
</dbReference>
<dbReference type="InterPro" id="IPR013083">
    <property type="entry name" value="Znf_RING/FYVE/PHD"/>
</dbReference>
<keyword evidence="2" id="KW-0479">Metal-binding</keyword>
<dbReference type="PANTHER" id="PTHR12306:SF15">
    <property type="entry name" value="DNAATION FACTOR-RELATED PROTEIN 1, ISOFORM B-RELATED"/>
    <property type="match status" value="1"/>
</dbReference>
<gene>
    <name evidence="6" type="ORF">PACLA_8A046324</name>
</gene>
<dbReference type="Gene3D" id="3.10.20.10">
    <property type="match status" value="1"/>
</dbReference>
<keyword evidence="3" id="KW-0863">Zinc-finger</keyword>
<feature type="compositionally biased region" description="Basic and acidic residues" evidence="5">
    <location>
        <begin position="359"/>
        <end position="368"/>
    </location>
</feature>
<dbReference type="InterPro" id="IPR019786">
    <property type="entry name" value="Zinc_finger_PHD-type_CS"/>
</dbReference>
<comment type="caution">
    <text evidence="6">The sequence shown here is derived from an EMBL/GenBank/DDBJ whole genome shotgun (WGS) entry which is preliminary data.</text>
</comment>
<organism evidence="6 7">
    <name type="scientific">Paramuricea clavata</name>
    <name type="common">Red gorgonian</name>
    <name type="synonym">Violescent sea-whip</name>
    <dbReference type="NCBI Taxonomy" id="317549"/>
    <lineage>
        <taxon>Eukaryota</taxon>
        <taxon>Metazoa</taxon>
        <taxon>Cnidaria</taxon>
        <taxon>Anthozoa</taxon>
        <taxon>Octocorallia</taxon>
        <taxon>Malacalcyonacea</taxon>
        <taxon>Plexauridae</taxon>
        <taxon>Paramuricea</taxon>
    </lineage>
</organism>
<evidence type="ECO:0000256" key="5">
    <source>
        <dbReference type="SAM" id="MobiDB-lite"/>
    </source>
</evidence>
<dbReference type="Pfam" id="PF02017">
    <property type="entry name" value="CIDE-N"/>
    <property type="match status" value="1"/>
</dbReference>
<protein>
    <submittedName>
        <fullName evidence="6">Chromatin modification-related YNG2</fullName>
    </submittedName>
</protein>
<keyword evidence="1" id="KW-0053">Apoptosis</keyword>
<dbReference type="SMART" id="SM00249">
    <property type="entry name" value="PHD"/>
    <property type="match status" value="1"/>
</dbReference>
<dbReference type="PROSITE" id="PS51135">
    <property type="entry name" value="CIDE_N"/>
    <property type="match status" value="1"/>
</dbReference>
<reference evidence="6" key="1">
    <citation type="submission" date="2020-04" db="EMBL/GenBank/DDBJ databases">
        <authorList>
            <person name="Alioto T."/>
            <person name="Alioto T."/>
            <person name="Gomez Garrido J."/>
        </authorList>
    </citation>
    <scope>NUCLEOTIDE SEQUENCE</scope>
    <source>
        <strain evidence="6">A484AB</strain>
    </source>
</reference>
<keyword evidence="4" id="KW-0862">Zinc</keyword>
<feature type="region of interest" description="Disordered" evidence="5">
    <location>
        <begin position="586"/>
        <end position="629"/>
    </location>
</feature>
<dbReference type="SMART" id="SM00266">
    <property type="entry name" value="CAD"/>
    <property type="match status" value="1"/>
</dbReference>
<feature type="region of interest" description="Disordered" evidence="5">
    <location>
        <begin position="343"/>
        <end position="375"/>
    </location>
</feature>
<dbReference type="PANTHER" id="PTHR12306">
    <property type="entry name" value="CELL DEATH ACTIVATOR CIDE"/>
    <property type="match status" value="1"/>
</dbReference>
<evidence type="ECO:0000256" key="3">
    <source>
        <dbReference type="ARBA" id="ARBA00022771"/>
    </source>
</evidence>
<accession>A0A6S7G503</accession>
<dbReference type="InterPro" id="IPR001965">
    <property type="entry name" value="Znf_PHD"/>
</dbReference>